<dbReference type="Pfam" id="PF14900">
    <property type="entry name" value="DUF4493"/>
    <property type="match status" value="1"/>
</dbReference>
<reference evidence="2 3" key="1">
    <citation type="submission" date="2019-07" db="EMBL/GenBank/DDBJ databases">
        <title>Genome sequencing of Parabacteroides distasonis iSURF_7.</title>
        <authorList>
            <person name="Degefu H.N."/>
            <person name="Ruoff K.L."/>
            <person name="Price C.E."/>
            <person name="Valls R.A."/>
            <person name="O'Toole G.A."/>
        </authorList>
    </citation>
    <scope>NUCLEOTIDE SEQUENCE [LARGE SCALE GENOMIC DNA]</scope>
    <source>
        <strain evidence="2 3">CFPLTA003_1B</strain>
    </source>
</reference>
<gene>
    <name evidence="2" type="ORF">FSA05_14615</name>
</gene>
<feature type="region of interest" description="Disordered" evidence="1">
    <location>
        <begin position="228"/>
        <end position="249"/>
    </location>
</feature>
<evidence type="ECO:0000313" key="3">
    <source>
        <dbReference type="Proteomes" id="UP000315827"/>
    </source>
</evidence>
<dbReference type="RefSeq" id="WP_146375776.1">
    <property type="nucleotide sequence ID" value="NZ_JADPFL010000013.1"/>
</dbReference>
<protein>
    <submittedName>
        <fullName evidence="2">DUF4493 domain-containing protein</fullName>
    </submittedName>
</protein>
<dbReference type="Proteomes" id="UP000315827">
    <property type="component" value="Unassembled WGS sequence"/>
</dbReference>
<proteinExistence type="predicted"/>
<evidence type="ECO:0000256" key="1">
    <source>
        <dbReference type="SAM" id="MobiDB-lite"/>
    </source>
</evidence>
<dbReference type="EMBL" id="VOHW01000009">
    <property type="protein sequence ID" value="TWV60496.1"/>
    <property type="molecule type" value="Genomic_DNA"/>
</dbReference>
<accession>A0A5C6KDQ9</accession>
<sequence length="409" mass="44520">MRKIFQILSLLLGVVCGFSSCEMKKELKGEGGDSDTPKGILDLSLTYTPETKAGTDVNIEDFHVSIYDEQGELAVYFDTYTALKAEPQVLLPIGSYKIVGAWGEKREAAFDAPYFEGSKKCEIRKEEVTKSEVLAEIQNVRVNLALSDDFLKNYKDDYSITLTNGKGVLTLNKNEKRTAYFLPGTTLKYTIKATTLAGKEAMLSGILQNESGSVSPGDLFTIKVTSVPEVPDKPTDPDNPDPSDPNQTEISLKVEVTLTTREIEIVVPTTPTTPEEPENPTETIAIVGSGFNIDETQSFTVEGAKSAVLDIALGATSGMEKVVVKIISQELENILKDENPFDLITPSAAMKDILDGIGLQRPSKGEKAFSFKIGPFMQLLGVGEHKFQVTITDKDGKSLTKTLSVKITA</sequence>
<dbReference type="InterPro" id="IPR027840">
    <property type="entry name" value="DUF4493"/>
</dbReference>
<organism evidence="2 3">
    <name type="scientific">Parabacteroides distasonis</name>
    <dbReference type="NCBI Taxonomy" id="823"/>
    <lineage>
        <taxon>Bacteria</taxon>
        <taxon>Pseudomonadati</taxon>
        <taxon>Bacteroidota</taxon>
        <taxon>Bacteroidia</taxon>
        <taxon>Bacteroidales</taxon>
        <taxon>Tannerellaceae</taxon>
        <taxon>Parabacteroides</taxon>
    </lineage>
</organism>
<dbReference type="AlphaFoldDB" id="A0A5C6KDQ9"/>
<evidence type="ECO:0000313" key="2">
    <source>
        <dbReference type="EMBL" id="TWV60496.1"/>
    </source>
</evidence>
<name>A0A5C6KDQ9_PARDI</name>
<dbReference type="PROSITE" id="PS51257">
    <property type="entry name" value="PROKAR_LIPOPROTEIN"/>
    <property type="match status" value="1"/>
</dbReference>
<comment type="caution">
    <text evidence="2">The sequence shown here is derived from an EMBL/GenBank/DDBJ whole genome shotgun (WGS) entry which is preliminary data.</text>
</comment>